<evidence type="ECO:0000256" key="1">
    <source>
        <dbReference type="SAM" id="MobiDB-lite"/>
    </source>
</evidence>
<feature type="region of interest" description="Disordered" evidence="1">
    <location>
        <begin position="22"/>
        <end position="42"/>
    </location>
</feature>
<protein>
    <submittedName>
        <fullName evidence="2">Uncharacterized protein</fullName>
    </submittedName>
</protein>
<feature type="compositionally biased region" description="Basic residues" evidence="1">
    <location>
        <begin position="22"/>
        <end position="34"/>
    </location>
</feature>
<comment type="caution">
    <text evidence="2">The sequence shown here is derived from an EMBL/GenBank/DDBJ whole genome shotgun (WGS) entry which is preliminary data.</text>
</comment>
<dbReference type="EMBL" id="BRXZ01002454">
    <property type="protein sequence ID" value="GMH62338.1"/>
    <property type="molecule type" value="Genomic_DNA"/>
</dbReference>
<dbReference type="AlphaFoldDB" id="A0A9W7E4R5"/>
<sequence length="313" mass="35825">MKAKDYFNLPVDVQLGTWVPSHRGRKNLHNHPHTSRSGAASSDFKRQCEERCEELEETYLKPMKACNKWQREGRGKGEKKGKSVGETCTSTFFKHFHVMCIPTCVDHLTSSSDPDLPPYTFPMPRVAKCTGLGGGVFFQACEAGFFDVISQVLVGLGVKEGESLEVVRERKRLEREVRRREIEEVERVRREEEERKDMEENKLKESETKRESEVLVENLRGQAERMKDVEDAKKAKISSPSGGYKRVEYEDNNGNLHQIDVGGGEHIDVSIERFCNERSKEDGGEGREREECMQDVAIFFNMFHPEFLTGGTK</sequence>
<feature type="region of interest" description="Disordered" evidence="1">
    <location>
        <begin position="187"/>
        <end position="210"/>
    </location>
</feature>
<keyword evidence="3" id="KW-1185">Reference proteome</keyword>
<evidence type="ECO:0000313" key="2">
    <source>
        <dbReference type="EMBL" id="GMH62338.1"/>
    </source>
</evidence>
<organism evidence="2 3">
    <name type="scientific">Triparma retinervis</name>
    <dbReference type="NCBI Taxonomy" id="2557542"/>
    <lineage>
        <taxon>Eukaryota</taxon>
        <taxon>Sar</taxon>
        <taxon>Stramenopiles</taxon>
        <taxon>Ochrophyta</taxon>
        <taxon>Bolidophyceae</taxon>
        <taxon>Parmales</taxon>
        <taxon>Triparmaceae</taxon>
        <taxon>Triparma</taxon>
    </lineage>
</organism>
<name>A0A9W7E4R5_9STRA</name>
<reference evidence="2" key="1">
    <citation type="submission" date="2022-07" db="EMBL/GenBank/DDBJ databases">
        <title>Genome analysis of Parmales, a sister group of diatoms, reveals the evolutionary specialization of diatoms from phago-mixotrophs to photoautotrophs.</title>
        <authorList>
            <person name="Ban H."/>
            <person name="Sato S."/>
            <person name="Yoshikawa S."/>
            <person name="Kazumasa Y."/>
            <person name="Nakamura Y."/>
            <person name="Ichinomiya M."/>
            <person name="Saitoh K."/>
            <person name="Sato N."/>
            <person name="Blanc-Mathieu R."/>
            <person name="Endo H."/>
            <person name="Kuwata A."/>
            <person name="Ogata H."/>
        </authorList>
    </citation>
    <scope>NUCLEOTIDE SEQUENCE</scope>
</reference>
<dbReference type="Proteomes" id="UP001165082">
    <property type="component" value="Unassembled WGS sequence"/>
</dbReference>
<accession>A0A9W7E4R5</accession>
<dbReference type="OrthoDB" id="10509742at2759"/>
<gene>
    <name evidence="2" type="ORF">TrRE_jg8298</name>
</gene>
<proteinExistence type="predicted"/>
<evidence type="ECO:0000313" key="3">
    <source>
        <dbReference type="Proteomes" id="UP001165082"/>
    </source>
</evidence>